<dbReference type="Proteomes" id="UP000019143">
    <property type="component" value="Unassembled WGS sequence"/>
</dbReference>
<dbReference type="InterPro" id="IPR014917">
    <property type="entry name" value="DUF1800"/>
</dbReference>
<sequence>MTILDRLQAVAMESCVFERNAQTRWLSARPVGALRHHRWQLAWLLAGCAFAMSCSAANPALTPAQTRWLQRATYGVDADSAAQLQRLGPKRYGRSLLQANDDAALPAPIRAQLQHFDALHTPLLTLLTQYEADKVRLQDMPDGEEKTALRKAWQARGGQMLTQARQAQLLRAVYAPEQTREQLVWFWLNHFSVYADKGRVKWMAADYMENAIRPHATGKFADLVMATLESPAMLEYLDNAKNAKGKVNENYARELMELHTLGVHGGYSQQDVQQLALILTGAGLVPVKAEGAPHLPTAVPGQPQVVRKGLFEFNPARHQPGDKTLLGQRIAAGGLDEIERAVQLLVRQPACAHFISQRLAEYFVSDKPPAALVERMANTFQRSDGDIAKVMQAMLDAPEFAQAQPRKFKDPNRFVVSAMRLAYEGQPVVNAAPMASWLQQLGEPLFGRITPDGWSLQSQAWTSSGQLARRFEVARSLGSGPKQLFRLDGDNDTPLPALTQIDTRPLYRWVAPSLSSGTRDALAQARSPAEWNGFLLSSPDFNYR</sequence>
<evidence type="ECO:0000313" key="1">
    <source>
        <dbReference type="EMBL" id="GAE50791.1"/>
    </source>
</evidence>
<comment type="caution">
    <text evidence="1">The sequence shown here is derived from an EMBL/GenBank/DDBJ whole genome shotgun (WGS) entry which is preliminary data.</text>
</comment>
<evidence type="ECO:0000313" key="2">
    <source>
        <dbReference type="Proteomes" id="UP000019143"/>
    </source>
</evidence>
<evidence type="ECO:0008006" key="3">
    <source>
        <dbReference type="Google" id="ProtNLM"/>
    </source>
</evidence>
<dbReference type="EMBL" id="BAVB01000272">
    <property type="protein sequence ID" value="GAE50791.1"/>
    <property type="molecule type" value="Genomic_DNA"/>
</dbReference>
<proteinExistence type="predicted"/>
<name>W4S2M5_9XANT</name>
<protein>
    <recommendedName>
        <fullName evidence="3">DUF1800 domain-containing protein</fullName>
    </recommendedName>
</protein>
<gene>
    <name evidence="1" type="ORF">XPU_2323</name>
</gene>
<dbReference type="Pfam" id="PF08811">
    <property type="entry name" value="DUF1800"/>
    <property type="match status" value="1"/>
</dbReference>
<dbReference type="AlphaFoldDB" id="W4S2M5"/>
<accession>W4S2M5</accession>
<organism evidence="1 2">
    <name type="scientific">Xanthomonas arboricola pv. pruni str. MAFF 311562</name>
    <dbReference type="NCBI Taxonomy" id="1414836"/>
    <lineage>
        <taxon>Bacteria</taxon>
        <taxon>Pseudomonadati</taxon>
        <taxon>Pseudomonadota</taxon>
        <taxon>Gammaproteobacteria</taxon>
        <taxon>Lysobacterales</taxon>
        <taxon>Lysobacteraceae</taxon>
        <taxon>Xanthomonas</taxon>
    </lineage>
</organism>
<reference evidence="1 2" key="1">
    <citation type="submission" date="2014-01" db="EMBL/GenBank/DDBJ databases">
        <title>Genome sequence and analysis of Xanthomonas arboricola pv. pruni.</title>
        <authorList>
            <person name="Fujikawa T."/>
            <person name="Nakazono-Nagaoka E."/>
        </authorList>
    </citation>
    <scope>NUCLEOTIDE SEQUENCE [LARGE SCALE GENOMIC DNA]</scope>
    <source>
        <strain evidence="2">MAFF 311562</strain>
    </source>
</reference>